<organism evidence="2 3">
    <name type="scientific">Parvularcula marina</name>
    <dbReference type="NCBI Taxonomy" id="2292771"/>
    <lineage>
        <taxon>Bacteria</taxon>
        <taxon>Pseudomonadati</taxon>
        <taxon>Pseudomonadota</taxon>
        <taxon>Alphaproteobacteria</taxon>
        <taxon>Parvularculales</taxon>
        <taxon>Parvularculaceae</taxon>
        <taxon>Parvularcula</taxon>
    </lineage>
</organism>
<gene>
    <name evidence="2" type="ORF">DX908_12735</name>
</gene>
<feature type="signal peptide" evidence="1">
    <location>
        <begin position="1"/>
        <end position="19"/>
    </location>
</feature>
<dbReference type="InterPro" id="IPR027396">
    <property type="entry name" value="DsrEFH-like"/>
</dbReference>
<dbReference type="InterPro" id="IPR003787">
    <property type="entry name" value="Sulphur_relay_DsrE/F-like"/>
</dbReference>
<dbReference type="AlphaFoldDB" id="A0A371RKU0"/>
<feature type="chain" id="PRO_5016828937" evidence="1">
    <location>
        <begin position="20"/>
        <end position="174"/>
    </location>
</feature>
<dbReference type="Pfam" id="PF02635">
    <property type="entry name" value="DsrE"/>
    <property type="match status" value="1"/>
</dbReference>
<dbReference type="SUPFAM" id="SSF75169">
    <property type="entry name" value="DsrEFH-like"/>
    <property type="match status" value="1"/>
</dbReference>
<comment type="caution">
    <text evidence="2">The sequence shown here is derived from an EMBL/GenBank/DDBJ whole genome shotgun (WGS) entry which is preliminary data.</text>
</comment>
<dbReference type="PANTHER" id="PTHR37691">
    <property type="entry name" value="BLR3518 PROTEIN"/>
    <property type="match status" value="1"/>
</dbReference>
<proteinExistence type="predicted"/>
<dbReference type="OrthoDB" id="7206705at2"/>
<accession>A0A371RKU0</accession>
<name>A0A371RKU0_9PROT</name>
<dbReference type="InParanoid" id="A0A371RKU0"/>
<reference evidence="2 3" key="1">
    <citation type="submission" date="2018-08" db="EMBL/GenBank/DDBJ databases">
        <title>Parvularcula sp. SM1705, isolated from surface water of the South Sea China.</title>
        <authorList>
            <person name="Sun L."/>
        </authorList>
    </citation>
    <scope>NUCLEOTIDE SEQUENCE [LARGE SCALE GENOMIC DNA]</scope>
    <source>
        <strain evidence="2 3">SM1705</strain>
    </source>
</reference>
<dbReference type="Proteomes" id="UP000264589">
    <property type="component" value="Unassembled WGS sequence"/>
</dbReference>
<dbReference type="EMBL" id="QUQO01000001">
    <property type="protein sequence ID" value="RFB06051.1"/>
    <property type="molecule type" value="Genomic_DNA"/>
</dbReference>
<evidence type="ECO:0000313" key="3">
    <source>
        <dbReference type="Proteomes" id="UP000264589"/>
    </source>
</evidence>
<protein>
    <submittedName>
        <fullName evidence="2">Uncharacterized protein</fullName>
    </submittedName>
</protein>
<keyword evidence="3" id="KW-1185">Reference proteome</keyword>
<dbReference type="PANTHER" id="PTHR37691:SF1">
    <property type="entry name" value="BLR3518 PROTEIN"/>
    <property type="match status" value="1"/>
</dbReference>
<evidence type="ECO:0000256" key="1">
    <source>
        <dbReference type="SAM" id="SignalP"/>
    </source>
</evidence>
<keyword evidence="1" id="KW-0732">Signal</keyword>
<dbReference type="RefSeq" id="WP_116392684.1">
    <property type="nucleotide sequence ID" value="NZ_QUQO01000001.1"/>
</dbReference>
<evidence type="ECO:0000313" key="2">
    <source>
        <dbReference type="EMBL" id="RFB06051.1"/>
    </source>
</evidence>
<dbReference type="Gene3D" id="3.40.1260.10">
    <property type="entry name" value="DsrEFH-like"/>
    <property type="match status" value="1"/>
</dbReference>
<sequence length="174" mass="18215">MKLFVLAALFVFSGSAALAGPDDFTDGPVITGYGKVTNVEAATQLDAAQTFRVAFDTSKSGEAEVNRTINSAARFLNMQARAGVAPENIELAVVLHGKAVYDVTRAGPEAADGNPSTELISLLQAQGVRFIVCGQSAGYYDVTAQDLLPGVEMAVSAMTAHALLQQDGFTLNPF</sequence>